<dbReference type="SUPFAM" id="SSF51445">
    <property type="entry name" value="(Trans)glycosidases"/>
    <property type="match status" value="1"/>
</dbReference>
<dbReference type="InterPro" id="IPR040669">
    <property type="entry name" value="Agarase_CBM"/>
</dbReference>
<gene>
    <name evidence="3" type="ORF">SJ2017_1905</name>
</gene>
<dbReference type="Gene3D" id="2.60.120.430">
    <property type="entry name" value="Galactose-binding lectin"/>
    <property type="match status" value="1"/>
</dbReference>
<dbReference type="Pfam" id="PF17992">
    <property type="entry name" value="Agarase_CBM"/>
    <property type="match status" value="1"/>
</dbReference>
<reference evidence="3 4" key="1">
    <citation type="submission" date="2017-03" db="EMBL/GenBank/DDBJ databases">
        <title>Genome sequencing of Shewanella japonica KCTC 22435.</title>
        <authorList>
            <person name="Kim K.M."/>
        </authorList>
    </citation>
    <scope>NUCLEOTIDE SEQUENCE [LARGE SCALE GENOMIC DNA]</scope>
    <source>
        <strain evidence="3 4">KCTC 22435</strain>
    </source>
</reference>
<organism evidence="3 4">
    <name type="scientific">Shewanella japonica</name>
    <dbReference type="NCBI Taxonomy" id="93973"/>
    <lineage>
        <taxon>Bacteria</taxon>
        <taxon>Pseudomonadati</taxon>
        <taxon>Pseudomonadota</taxon>
        <taxon>Gammaproteobacteria</taxon>
        <taxon>Alteromonadales</taxon>
        <taxon>Shewanellaceae</taxon>
        <taxon>Shewanella</taxon>
    </lineage>
</organism>
<evidence type="ECO:0000313" key="4">
    <source>
        <dbReference type="Proteomes" id="UP000191820"/>
    </source>
</evidence>
<keyword evidence="1" id="KW-0732">Signal</keyword>
<dbReference type="PROSITE" id="PS51257">
    <property type="entry name" value="PROKAR_LIPOPROTEIN"/>
    <property type="match status" value="1"/>
</dbReference>
<feature type="chain" id="PRO_5046453164" evidence="1">
    <location>
        <begin position="25"/>
        <end position="801"/>
    </location>
</feature>
<evidence type="ECO:0000259" key="2">
    <source>
        <dbReference type="Pfam" id="PF17992"/>
    </source>
</evidence>
<evidence type="ECO:0000313" key="3">
    <source>
        <dbReference type="EMBL" id="ARD22208.1"/>
    </source>
</evidence>
<protein>
    <submittedName>
        <fullName evidence="3">Beta-agarase A</fullName>
    </submittedName>
</protein>
<dbReference type="InterPro" id="IPR017853">
    <property type="entry name" value="GH"/>
</dbReference>
<keyword evidence="4" id="KW-1185">Reference proteome</keyword>
<accession>A0ABM6JJM9</accession>
<feature type="domain" description="Agarase CBM-like" evidence="2">
    <location>
        <begin position="77"/>
        <end position="250"/>
    </location>
</feature>
<name>A0ABM6JJM9_9GAMM</name>
<feature type="signal peptide" evidence="1">
    <location>
        <begin position="1"/>
        <end position="24"/>
    </location>
</feature>
<dbReference type="Proteomes" id="UP000191820">
    <property type="component" value="Chromosome"/>
</dbReference>
<dbReference type="Gene3D" id="3.20.20.80">
    <property type="entry name" value="Glycosidases"/>
    <property type="match status" value="1"/>
</dbReference>
<sequence>MTIKPSSRHKRFYSSLLISSLLLACSDGVNDNGNIQITEKDMEARGETEAVNSIEQQKAQATVLLSPLTGYEDLSKPGILNQFDFENSRGEIKKIDDKEQLVVHLDSKQHHSASFSVKPDKSFNWQSNEPIGFAVSLANPKSTSVFIHVKVKDSAGLSHNRNIVLPAKSQDNYFMALSGEDLSIETGIRSNPNPWLTDYTPIIWRYGVKNINLKNVAEIEFSVHGVPEDKQILLSNLQLIKATKLNDQYLENLVDEFGQSTKIDFINKVKSTDELIAISAKEQASLRKTVPEGRSTFNGWKAGPKLDATGYFRVEKYQGKWSLVDPEGYLFFSNGIANIRMANTSTITGYDFNTTHITPRAEGDFTPEDSIGLNRAPESAWDTRYVSSELRAKMFSWLPKYGEPLSEHFGYRREVHTGAVEKGETFSFYQANLARKYQSNDADVFMPKWRDTTVDRMLSWGFTSFGNWVDPSFYQLNRIPYFANGWIIGDFKTVSSGNDYWSPLPDPFDPEFVKRAHFTAKQIAAEVQNNPWCVGIFIDNEKSWGQMGSIESQYGLVINTLGIDASDSPTKAEFVKVLQTKYTNIGELNRQWGTNFPTWKRVETGIEITDFKDEVVTDLSLLLEHYTSEYFAVVSDAVAQYLPNHLYLGARFASWGMTPEVRSAAAKHVDVMSYNYYKESVNDSFWSFLEGIDMPSIIGEFHNGSMDSGLLNPGLIHASSQADRGAKYQEYVNSALDNPYLVGSHWFQYIDSPLTGRAYDGENYNVGFVSVTDIPYQPLVDAAKAVNQQIYTRRFGDVHVK</sequence>
<dbReference type="EMBL" id="CP020472">
    <property type="protein sequence ID" value="ARD22208.1"/>
    <property type="molecule type" value="Genomic_DNA"/>
</dbReference>
<proteinExistence type="predicted"/>
<evidence type="ECO:0000256" key="1">
    <source>
        <dbReference type="SAM" id="SignalP"/>
    </source>
</evidence>